<dbReference type="InterPro" id="IPR005252">
    <property type="entry name" value="CoaBC"/>
</dbReference>
<dbReference type="Gene3D" id="3.40.50.1950">
    <property type="entry name" value="Flavin prenyltransferase-like"/>
    <property type="match status" value="1"/>
</dbReference>
<gene>
    <name evidence="5" type="ORF">METZ01_LOCUS21728</name>
</gene>
<dbReference type="InterPro" id="IPR003382">
    <property type="entry name" value="Flavoprotein"/>
</dbReference>
<keyword evidence="2" id="KW-0456">Lyase</keyword>
<organism evidence="5">
    <name type="scientific">marine metagenome</name>
    <dbReference type="NCBI Taxonomy" id="408172"/>
    <lineage>
        <taxon>unclassified sequences</taxon>
        <taxon>metagenomes</taxon>
        <taxon>ecological metagenomes</taxon>
    </lineage>
</organism>
<dbReference type="PANTHER" id="PTHR14359:SF6">
    <property type="entry name" value="PHOSPHOPANTOTHENOYLCYSTEINE DECARBOXYLASE"/>
    <property type="match status" value="1"/>
</dbReference>
<keyword evidence="1" id="KW-0210">Decarboxylase</keyword>
<dbReference type="GO" id="GO:0015941">
    <property type="term" value="P:pantothenate catabolic process"/>
    <property type="evidence" value="ECO:0007669"/>
    <property type="project" value="InterPro"/>
</dbReference>
<evidence type="ECO:0000259" key="4">
    <source>
        <dbReference type="Pfam" id="PF04127"/>
    </source>
</evidence>
<dbReference type="Pfam" id="PF04127">
    <property type="entry name" value="DFP"/>
    <property type="match status" value="1"/>
</dbReference>
<dbReference type="GO" id="GO:0071513">
    <property type="term" value="C:phosphopantothenoylcysteine decarboxylase complex"/>
    <property type="evidence" value="ECO:0007669"/>
    <property type="project" value="TreeGrafter"/>
</dbReference>
<dbReference type="GO" id="GO:0015937">
    <property type="term" value="P:coenzyme A biosynthetic process"/>
    <property type="evidence" value="ECO:0007669"/>
    <property type="project" value="InterPro"/>
</dbReference>
<reference evidence="5" key="1">
    <citation type="submission" date="2018-05" db="EMBL/GenBank/DDBJ databases">
        <authorList>
            <person name="Lanie J.A."/>
            <person name="Ng W.-L."/>
            <person name="Kazmierczak K.M."/>
            <person name="Andrzejewski T.M."/>
            <person name="Davidsen T.M."/>
            <person name="Wayne K.J."/>
            <person name="Tettelin H."/>
            <person name="Glass J.I."/>
            <person name="Rusch D."/>
            <person name="Podicherti R."/>
            <person name="Tsui H.-C.T."/>
            <person name="Winkler M.E."/>
        </authorList>
    </citation>
    <scope>NUCLEOTIDE SEQUENCE</scope>
</reference>
<name>A0A381PQH6_9ZZZZ</name>
<evidence type="ECO:0000256" key="1">
    <source>
        <dbReference type="ARBA" id="ARBA00022793"/>
    </source>
</evidence>
<dbReference type="AlphaFoldDB" id="A0A381PQH6"/>
<evidence type="ECO:0000259" key="3">
    <source>
        <dbReference type="Pfam" id="PF02441"/>
    </source>
</evidence>
<dbReference type="PANTHER" id="PTHR14359">
    <property type="entry name" value="HOMO-OLIGOMERIC FLAVIN CONTAINING CYS DECARBOXYLASE FAMILY"/>
    <property type="match status" value="1"/>
</dbReference>
<evidence type="ECO:0000256" key="2">
    <source>
        <dbReference type="ARBA" id="ARBA00023239"/>
    </source>
</evidence>
<evidence type="ECO:0000313" key="5">
    <source>
        <dbReference type="EMBL" id="SUZ68874.1"/>
    </source>
</evidence>
<feature type="domain" description="Flavoprotein" evidence="3">
    <location>
        <begin position="16"/>
        <end position="186"/>
    </location>
</feature>
<accession>A0A381PQH6</accession>
<dbReference type="EMBL" id="UINC01001046">
    <property type="protein sequence ID" value="SUZ68874.1"/>
    <property type="molecule type" value="Genomic_DNA"/>
</dbReference>
<dbReference type="Gene3D" id="3.40.50.10300">
    <property type="entry name" value="CoaB-like"/>
    <property type="match status" value="1"/>
</dbReference>
<dbReference type="GO" id="GO:0004633">
    <property type="term" value="F:phosphopantothenoylcysteine decarboxylase activity"/>
    <property type="evidence" value="ECO:0007669"/>
    <property type="project" value="InterPro"/>
</dbReference>
<feature type="domain" description="DNA/pantothenate metabolism flavoprotein C-terminal" evidence="4">
    <location>
        <begin position="195"/>
        <end position="407"/>
    </location>
</feature>
<dbReference type="InterPro" id="IPR036551">
    <property type="entry name" value="Flavin_trans-like"/>
</dbReference>
<dbReference type="GO" id="GO:0010181">
    <property type="term" value="F:FMN binding"/>
    <property type="evidence" value="ECO:0007669"/>
    <property type="project" value="InterPro"/>
</dbReference>
<evidence type="ECO:0008006" key="6">
    <source>
        <dbReference type="Google" id="ProtNLM"/>
    </source>
</evidence>
<dbReference type="GO" id="GO:0004632">
    <property type="term" value="F:phosphopantothenate--cysteine ligase activity"/>
    <property type="evidence" value="ECO:0007669"/>
    <property type="project" value="InterPro"/>
</dbReference>
<dbReference type="SUPFAM" id="SSF102645">
    <property type="entry name" value="CoaB-like"/>
    <property type="match status" value="1"/>
</dbReference>
<dbReference type="SUPFAM" id="SSF52507">
    <property type="entry name" value="Homo-oligomeric flavin-containing Cys decarboxylases, HFCD"/>
    <property type="match status" value="1"/>
</dbReference>
<dbReference type="Pfam" id="PF02441">
    <property type="entry name" value="Flavoprotein"/>
    <property type="match status" value="1"/>
</dbReference>
<protein>
    <recommendedName>
        <fullName evidence="6">Flavoprotein domain-containing protein</fullName>
    </recommendedName>
</protein>
<proteinExistence type="inferred from homology"/>
<dbReference type="HAMAP" id="MF_02225">
    <property type="entry name" value="CoaBC"/>
    <property type="match status" value="1"/>
</dbReference>
<dbReference type="NCBIfam" id="TIGR00521">
    <property type="entry name" value="coaBC_dfp"/>
    <property type="match status" value="1"/>
</dbReference>
<dbReference type="InterPro" id="IPR007085">
    <property type="entry name" value="DNA/pantothenate-metab_flavo_C"/>
</dbReference>
<dbReference type="InterPro" id="IPR035929">
    <property type="entry name" value="CoaB-like_sf"/>
</dbReference>
<sequence length="421" mass="44158">MPGPVLHPRRPWEGRSIVLGVTGGVAAYKAVQLARDLTRLGAEVDTILTAGAEEFIRPLSFDAVTGRSTATELFSTDGAALHIKLGSEADVVCVAPATADLIARAAHGRADDLLTTTLLATRAPVLICPAMNDRMYSHPQTQTNLRHLGEVLSYRIAGPGTGPLAAGEGSGPGRMLEPHEIVEEIGRALSEASPLRGKKVVITAGPTREAIDPVRFIGNRSSGRMGFALAAAARRRGADVTVVAGPVSLPVPYGVEVLSVETAREMLQCVSELLPEADVSVFASAVADYRPANSSEEKLKRADVGPEMTLTLAENPDVAGETRVARKAGSVSVGFALETTSLVENARAKLESKGFDMIVANEAEGGGAGFEVDTNRVVLFGVDREPEELPLLAKDEVAEMILDRVSEIVESGAEPGVESSG</sequence>